<evidence type="ECO:0000313" key="8">
    <source>
        <dbReference type="Proteomes" id="UP001605036"/>
    </source>
</evidence>
<dbReference type="Pfam" id="PF00749">
    <property type="entry name" value="tRNA-synt_1c"/>
    <property type="match status" value="1"/>
</dbReference>
<dbReference type="EMBL" id="JBHFFA010000008">
    <property type="protein sequence ID" value="KAL2608031.1"/>
    <property type="molecule type" value="Genomic_DNA"/>
</dbReference>
<evidence type="ECO:0000256" key="3">
    <source>
        <dbReference type="ARBA" id="ARBA00022840"/>
    </source>
</evidence>
<evidence type="ECO:0000256" key="2">
    <source>
        <dbReference type="ARBA" id="ARBA00022741"/>
    </source>
</evidence>
<dbReference type="Proteomes" id="UP001605036">
    <property type="component" value="Unassembled WGS sequence"/>
</dbReference>
<sequence>MSLRRMAQMFVESTGGKFILRVEDTDLERSTRQSEEVVIQDLKWLGLEWDEVPDIGGEYGPYRQSECNEIYQQYVENLLKSGNVYRCFCSDEELEAVREECKAKNLPPKYMGQWASASDAEIEAELAKGTPFTYRFRVPQEGFVTINDLIKGKVSAWKQLSF</sequence>
<keyword evidence="2 5" id="KW-0547">Nucleotide-binding</keyword>
<keyword evidence="3 5" id="KW-0067">ATP-binding</keyword>
<dbReference type="GO" id="GO:0004812">
    <property type="term" value="F:aminoacyl-tRNA ligase activity"/>
    <property type="evidence" value="ECO:0007669"/>
    <property type="project" value="UniProtKB-KW"/>
</dbReference>
<dbReference type="AlphaFoldDB" id="A0ABD1XGF8"/>
<dbReference type="GO" id="GO:0006412">
    <property type="term" value="P:translation"/>
    <property type="evidence" value="ECO:0007669"/>
    <property type="project" value="UniProtKB-KW"/>
</dbReference>
<accession>A0ABD1XGF8</accession>
<evidence type="ECO:0000259" key="6">
    <source>
        <dbReference type="Pfam" id="PF00749"/>
    </source>
</evidence>
<dbReference type="InterPro" id="IPR020058">
    <property type="entry name" value="Glu/Gln-tRNA-synth_Ib_cat-dom"/>
</dbReference>
<keyword evidence="5" id="KW-0648">Protein biosynthesis</keyword>
<dbReference type="PANTHER" id="PTHR43311">
    <property type="entry name" value="GLUTAMATE--TRNA LIGASE"/>
    <property type="match status" value="1"/>
</dbReference>
<name>A0ABD1XGF8_9MARC</name>
<gene>
    <name evidence="7" type="ORF">R1flu_026604</name>
</gene>
<dbReference type="GO" id="GO:0005524">
    <property type="term" value="F:ATP binding"/>
    <property type="evidence" value="ECO:0007669"/>
    <property type="project" value="UniProtKB-KW"/>
</dbReference>
<dbReference type="PANTHER" id="PTHR43311:SF2">
    <property type="entry name" value="GLUTAMATE--TRNA LIGASE, MITOCHONDRIAL-RELATED"/>
    <property type="match status" value="1"/>
</dbReference>
<feature type="domain" description="Glutamyl/glutaminyl-tRNA synthetase class Ib catalytic" evidence="6">
    <location>
        <begin position="8"/>
        <end position="156"/>
    </location>
</feature>
<keyword evidence="4 5" id="KW-0030">Aminoacyl-tRNA synthetase</keyword>
<comment type="similarity">
    <text evidence="5">Belongs to the class-I aminoacyl-tRNA synthetase family.</text>
</comment>
<dbReference type="Gene3D" id="3.40.50.620">
    <property type="entry name" value="HUPs"/>
    <property type="match status" value="1"/>
</dbReference>
<dbReference type="InterPro" id="IPR014729">
    <property type="entry name" value="Rossmann-like_a/b/a_fold"/>
</dbReference>
<evidence type="ECO:0000256" key="4">
    <source>
        <dbReference type="ARBA" id="ARBA00023146"/>
    </source>
</evidence>
<dbReference type="InterPro" id="IPR049940">
    <property type="entry name" value="GluQ/Sye"/>
</dbReference>
<organism evidence="7 8">
    <name type="scientific">Riccia fluitans</name>
    <dbReference type="NCBI Taxonomy" id="41844"/>
    <lineage>
        <taxon>Eukaryota</taxon>
        <taxon>Viridiplantae</taxon>
        <taxon>Streptophyta</taxon>
        <taxon>Embryophyta</taxon>
        <taxon>Marchantiophyta</taxon>
        <taxon>Marchantiopsida</taxon>
        <taxon>Marchantiidae</taxon>
        <taxon>Marchantiales</taxon>
        <taxon>Ricciaceae</taxon>
        <taxon>Riccia</taxon>
    </lineage>
</organism>
<protein>
    <recommendedName>
        <fullName evidence="6">Glutamyl/glutaminyl-tRNA synthetase class Ib catalytic domain-containing protein</fullName>
    </recommendedName>
</protein>
<evidence type="ECO:0000256" key="1">
    <source>
        <dbReference type="ARBA" id="ARBA00022598"/>
    </source>
</evidence>
<evidence type="ECO:0000313" key="7">
    <source>
        <dbReference type="EMBL" id="KAL2608031.1"/>
    </source>
</evidence>
<comment type="caution">
    <text evidence="7">The sequence shown here is derived from an EMBL/GenBank/DDBJ whole genome shotgun (WGS) entry which is preliminary data.</text>
</comment>
<reference evidence="7 8" key="1">
    <citation type="submission" date="2024-09" db="EMBL/GenBank/DDBJ databases">
        <title>Chromosome-scale assembly of Riccia fluitans.</title>
        <authorList>
            <person name="Paukszto L."/>
            <person name="Sawicki J."/>
            <person name="Karawczyk K."/>
            <person name="Piernik-Szablinska J."/>
            <person name="Szczecinska M."/>
            <person name="Mazdziarz M."/>
        </authorList>
    </citation>
    <scope>NUCLEOTIDE SEQUENCE [LARGE SCALE GENOMIC DNA]</scope>
    <source>
        <strain evidence="7">Rf_01</strain>
        <tissue evidence="7">Aerial parts of the thallus</tissue>
    </source>
</reference>
<keyword evidence="8" id="KW-1185">Reference proteome</keyword>
<dbReference type="SUPFAM" id="SSF52374">
    <property type="entry name" value="Nucleotidylyl transferase"/>
    <property type="match status" value="1"/>
</dbReference>
<evidence type="ECO:0000256" key="5">
    <source>
        <dbReference type="RuleBase" id="RU363037"/>
    </source>
</evidence>
<proteinExistence type="inferred from homology"/>
<keyword evidence="1 5" id="KW-0436">Ligase</keyword>